<name>A0ABQ4C4F4_9ACTN</name>
<keyword evidence="2" id="KW-1185">Reference proteome</keyword>
<sequence length="61" mass="6532">MTFAPGTTVAWRNVFGGRLWSAIPTRVLHDTGRVVTAAHWPGVSCAVPTAWLDGDPFGPAR</sequence>
<gene>
    <name evidence="1" type="ORF">Air01nite_37630</name>
</gene>
<reference evidence="1 2" key="1">
    <citation type="submission" date="2021-01" db="EMBL/GenBank/DDBJ databases">
        <title>Whole genome shotgun sequence of Asanoa iriomotensis NBRC 100142.</title>
        <authorList>
            <person name="Komaki H."/>
            <person name="Tamura T."/>
        </authorList>
    </citation>
    <scope>NUCLEOTIDE SEQUENCE [LARGE SCALE GENOMIC DNA]</scope>
    <source>
        <strain evidence="1 2">NBRC 100142</strain>
    </source>
</reference>
<dbReference type="EMBL" id="BONC01000025">
    <property type="protein sequence ID" value="GIF57668.1"/>
    <property type="molecule type" value="Genomic_DNA"/>
</dbReference>
<organism evidence="1 2">
    <name type="scientific">Asanoa iriomotensis</name>
    <dbReference type="NCBI Taxonomy" id="234613"/>
    <lineage>
        <taxon>Bacteria</taxon>
        <taxon>Bacillati</taxon>
        <taxon>Actinomycetota</taxon>
        <taxon>Actinomycetes</taxon>
        <taxon>Micromonosporales</taxon>
        <taxon>Micromonosporaceae</taxon>
        <taxon>Asanoa</taxon>
    </lineage>
</organism>
<accession>A0ABQ4C4F4</accession>
<dbReference type="RefSeq" id="WP_203703947.1">
    <property type="nucleotide sequence ID" value="NZ_BAAALU010000019.1"/>
</dbReference>
<dbReference type="Proteomes" id="UP000624325">
    <property type="component" value="Unassembled WGS sequence"/>
</dbReference>
<comment type="caution">
    <text evidence="1">The sequence shown here is derived from an EMBL/GenBank/DDBJ whole genome shotgun (WGS) entry which is preliminary data.</text>
</comment>
<dbReference type="Gene3D" id="2.40.380.10">
    <property type="entry name" value="FomD-like"/>
    <property type="match status" value="1"/>
</dbReference>
<evidence type="ECO:0000313" key="2">
    <source>
        <dbReference type="Proteomes" id="UP000624325"/>
    </source>
</evidence>
<protein>
    <submittedName>
        <fullName evidence="1">Uncharacterized protein</fullName>
    </submittedName>
</protein>
<dbReference type="InterPro" id="IPR035930">
    <property type="entry name" value="FomD-like_sf"/>
</dbReference>
<proteinExistence type="predicted"/>
<evidence type="ECO:0000313" key="1">
    <source>
        <dbReference type="EMBL" id="GIF57668.1"/>
    </source>
</evidence>